<dbReference type="SUPFAM" id="SSF55729">
    <property type="entry name" value="Acyl-CoA N-acyltransferases (Nat)"/>
    <property type="match status" value="1"/>
</dbReference>
<dbReference type="Proteomes" id="UP001291926">
    <property type="component" value="Unassembled WGS sequence"/>
</dbReference>
<evidence type="ECO:0000256" key="5">
    <source>
        <dbReference type="SAM" id="MobiDB-lite"/>
    </source>
</evidence>
<protein>
    <recommendedName>
        <fullName evidence="10">Phototropic-responsive NPH3 family protein</fullName>
    </recommendedName>
</protein>
<dbReference type="InterPro" id="IPR043454">
    <property type="entry name" value="NPH3/RPT2-like"/>
</dbReference>
<dbReference type="PROSITE" id="PS51649">
    <property type="entry name" value="NPH3"/>
    <property type="match status" value="1"/>
</dbReference>
<comment type="similarity">
    <text evidence="3">Belongs to the NPH3 family.</text>
</comment>
<proteinExistence type="inferred from homology"/>
<evidence type="ECO:0000259" key="7">
    <source>
        <dbReference type="PROSITE" id="PS51649"/>
    </source>
</evidence>
<feature type="domain" description="BTB" evidence="6">
    <location>
        <begin position="41"/>
        <end position="109"/>
    </location>
</feature>
<dbReference type="Pfam" id="PF03000">
    <property type="entry name" value="NPH3"/>
    <property type="match status" value="1"/>
</dbReference>
<evidence type="ECO:0008006" key="10">
    <source>
        <dbReference type="Google" id="ProtNLM"/>
    </source>
</evidence>
<dbReference type="PROSITE" id="PS50097">
    <property type="entry name" value="BTB"/>
    <property type="match status" value="1"/>
</dbReference>
<comment type="caution">
    <text evidence="8">The sequence shown here is derived from an EMBL/GenBank/DDBJ whole genome shotgun (WGS) entry which is preliminary data.</text>
</comment>
<gene>
    <name evidence="8" type="ORF">RD792_006877</name>
</gene>
<dbReference type="EMBL" id="JAYDYQ010002533">
    <property type="protein sequence ID" value="KAK4484300.1"/>
    <property type="molecule type" value="Genomic_DNA"/>
</dbReference>
<dbReference type="PANTHER" id="PTHR32370">
    <property type="entry name" value="OS12G0117600 PROTEIN"/>
    <property type="match status" value="1"/>
</dbReference>
<organism evidence="8 9">
    <name type="scientific">Penstemon davidsonii</name>
    <dbReference type="NCBI Taxonomy" id="160366"/>
    <lineage>
        <taxon>Eukaryota</taxon>
        <taxon>Viridiplantae</taxon>
        <taxon>Streptophyta</taxon>
        <taxon>Embryophyta</taxon>
        <taxon>Tracheophyta</taxon>
        <taxon>Spermatophyta</taxon>
        <taxon>Magnoliopsida</taxon>
        <taxon>eudicotyledons</taxon>
        <taxon>Gunneridae</taxon>
        <taxon>Pentapetalae</taxon>
        <taxon>asterids</taxon>
        <taxon>lamiids</taxon>
        <taxon>Lamiales</taxon>
        <taxon>Plantaginaceae</taxon>
        <taxon>Cheloneae</taxon>
        <taxon>Penstemon</taxon>
    </lineage>
</organism>
<dbReference type="SUPFAM" id="SSF54695">
    <property type="entry name" value="POZ domain"/>
    <property type="match status" value="1"/>
</dbReference>
<feature type="region of interest" description="Disordered" evidence="5">
    <location>
        <begin position="543"/>
        <end position="567"/>
    </location>
</feature>
<evidence type="ECO:0000256" key="4">
    <source>
        <dbReference type="SAM" id="Coils"/>
    </source>
</evidence>
<keyword evidence="2" id="KW-0833">Ubl conjugation pathway</keyword>
<dbReference type="InterPro" id="IPR011333">
    <property type="entry name" value="SKP1/BTB/POZ_sf"/>
</dbReference>
<comment type="pathway">
    <text evidence="1">Protein modification; protein ubiquitination.</text>
</comment>
<reference evidence="8 9" key="1">
    <citation type="journal article" date="2023" name="bioRxiv">
        <title>Genome report: Whole genome sequence and annotation of Penstemon davidsonii.</title>
        <authorList>
            <person name="Ostevik K.L."/>
            <person name="Alabady M."/>
            <person name="Zhang M."/>
            <person name="Rausher M.D."/>
        </authorList>
    </citation>
    <scope>NUCLEOTIDE SEQUENCE [LARGE SCALE GENOMIC DNA]</scope>
    <source>
        <strain evidence="8">DNT005</strain>
        <tissue evidence="8">Whole leaf</tissue>
    </source>
</reference>
<evidence type="ECO:0000256" key="3">
    <source>
        <dbReference type="PROSITE-ProRule" id="PRU00982"/>
    </source>
</evidence>
<feature type="domain" description="NPH3" evidence="7">
    <location>
        <begin position="218"/>
        <end position="472"/>
    </location>
</feature>
<dbReference type="InterPro" id="IPR000210">
    <property type="entry name" value="BTB/POZ_dom"/>
</dbReference>
<evidence type="ECO:0000259" key="6">
    <source>
        <dbReference type="PROSITE" id="PS50097"/>
    </source>
</evidence>
<evidence type="ECO:0000313" key="8">
    <source>
        <dbReference type="EMBL" id="KAK4484300.1"/>
    </source>
</evidence>
<dbReference type="InterPro" id="IPR016181">
    <property type="entry name" value="Acyl_CoA_acyltransferase"/>
</dbReference>
<evidence type="ECO:0000256" key="2">
    <source>
        <dbReference type="ARBA" id="ARBA00022786"/>
    </source>
</evidence>
<name>A0ABR0D5L4_9LAMI</name>
<keyword evidence="9" id="KW-1185">Reference proteome</keyword>
<feature type="coiled-coil region" evidence="4">
    <location>
        <begin position="515"/>
        <end position="542"/>
    </location>
</feature>
<evidence type="ECO:0000313" key="9">
    <source>
        <dbReference type="Proteomes" id="UP001291926"/>
    </source>
</evidence>
<dbReference type="SMART" id="SM00225">
    <property type="entry name" value="BTB"/>
    <property type="match status" value="1"/>
</dbReference>
<evidence type="ECO:0000256" key="1">
    <source>
        <dbReference type="ARBA" id="ARBA00004906"/>
    </source>
</evidence>
<dbReference type="Gene3D" id="3.30.710.10">
    <property type="entry name" value="Potassium Channel Kv1.1, Chain A"/>
    <property type="match status" value="1"/>
</dbReference>
<keyword evidence="4" id="KW-0175">Coiled coil</keyword>
<sequence>MDHGSSPHQACSQLLSSPFLSPNVSALLQIKILTWSQETGFPLCIHVRIADRTFNLHKHPLTSKSGYFNEKLKESSNQVVELPPNFPGGVETFEIIALFIYGSSSTLLSPYNVAALRCAAEFLQITEEYNLCERFDIYLNQVVLQSWDNTLIVLQKCQTLLPLAEKLLIVSRCIETLAFMACMEILDPERRRVDHPAVVTLDASCTWRADMIIGQLEYLWIKDLIALPLPFFKRIVGSLRRHGMKEKYVSPIIIFYADKWVLGSSNEEDDDILGLVQGIIDLLPMGISKGIPVGFYLCLLSKSLELGLRNNDSNMEKLKNQIASLLHLARIEDLLLPKEGGAQLSVMENIFTTYFDHHPDNNTPNLANIYNVAQLWDVYLNQIAFDSELSCKRFIILIEKVPISSRQTHDHLYRALNTFFRSHPHLSQEEKGSVCKYLSCQKLSQQVCVEAVQNELMPLRLIVQALFVQQMNTQQAFKDCSVEYSAESISSRYIIASEGGGGGGGSRPPISRTDYESTSFRIQNLEKEVSSLKRSLLQSQQQRPYGLVERRTSKKKNPSTHGHGQVISSSCIGTVNFASQRKMSGSMQKMSLEGERVVLVPYMKEHVPKYHAWMQDPAILQATASDPLTLHQEYEMQISWTQDPLKRTFIVLDKELVLGDFIHGQPYIEAMVGDVNIFMNDLDDPQIAEVEIMIAEHKRVSRKLLVVGSSKR</sequence>
<accession>A0ABR0D5L4</accession>
<dbReference type="Gene3D" id="3.40.630.30">
    <property type="match status" value="1"/>
</dbReference>
<dbReference type="InterPro" id="IPR027356">
    <property type="entry name" value="NPH3_dom"/>
</dbReference>